<name>A0ABD1DFR4_CULPP</name>
<feature type="chain" id="PRO_5044836877" evidence="2">
    <location>
        <begin position="34"/>
        <end position="187"/>
    </location>
</feature>
<keyword evidence="2" id="KW-0732">Signal</keyword>
<comment type="caution">
    <text evidence="3">The sequence shown here is derived from an EMBL/GenBank/DDBJ whole genome shotgun (WGS) entry which is preliminary data.</text>
</comment>
<evidence type="ECO:0000313" key="4">
    <source>
        <dbReference type="Proteomes" id="UP001562425"/>
    </source>
</evidence>
<evidence type="ECO:0000256" key="2">
    <source>
        <dbReference type="SAM" id="SignalP"/>
    </source>
</evidence>
<dbReference type="AlphaFoldDB" id="A0ABD1DFR4"/>
<dbReference type="EMBL" id="JBEHCU010005895">
    <property type="protein sequence ID" value="KAL1398446.1"/>
    <property type="molecule type" value="Genomic_DNA"/>
</dbReference>
<feature type="compositionally biased region" description="Polar residues" evidence="1">
    <location>
        <begin position="148"/>
        <end position="162"/>
    </location>
</feature>
<sequence length="187" mass="21474">MRHPSRGATSQKLLIFAVLLATSIRQILRPVQARTLLPSLGSFNGDDNNTGYSRSQDETSSAEVFNGTQLFLEEEVVELTNSTLDLEEREEEPSSSYVLVVVQTANLELLHRELLSFEQLFSTSKFRRKVRFRRWKAMECPDRDKTVTRPNRINEPTTTSPDLTGPEIRKSRIMLQLKEFFGGNIRR</sequence>
<evidence type="ECO:0000256" key="1">
    <source>
        <dbReference type="SAM" id="MobiDB-lite"/>
    </source>
</evidence>
<accession>A0ABD1DFR4</accession>
<proteinExistence type="predicted"/>
<feature type="signal peptide" evidence="2">
    <location>
        <begin position="1"/>
        <end position="33"/>
    </location>
</feature>
<evidence type="ECO:0000313" key="3">
    <source>
        <dbReference type="EMBL" id="KAL1398446.1"/>
    </source>
</evidence>
<dbReference type="Proteomes" id="UP001562425">
    <property type="component" value="Unassembled WGS sequence"/>
</dbReference>
<protein>
    <submittedName>
        <fullName evidence="3">Uncharacterized protein</fullName>
    </submittedName>
</protein>
<feature type="region of interest" description="Disordered" evidence="1">
    <location>
        <begin position="146"/>
        <end position="165"/>
    </location>
</feature>
<keyword evidence="4" id="KW-1185">Reference proteome</keyword>
<reference evidence="3 4" key="1">
    <citation type="submission" date="2024-05" db="EMBL/GenBank/DDBJ databases">
        <title>Culex pipiens pipiens assembly and annotation.</title>
        <authorList>
            <person name="Alout H."/>
            <person name="Durand T."/>
        </authorList>
    </citation>
    <scope>NUCLEOTIDE SEQUENCE [LARGE SCALE GENOMIC DNA]</scope>
    <source>
        <strain evidence="3">HA-2024</strain>
        <tissue evidence="3">Whole body</tissue>
    </source>
</reference>
<gene>
    <name evidence="3" type="ORF">pipiens_008959</name>
</gene>
<organism evidence="3 4">
    <name type="scientific">Culex pipiens pipiens</name>
    <name type="common">Northern house mosquito</name>
    <dbReference type="NCBI Taxonomy" id="38569"/>
    <lineage>
        <taxon>Eukaryota</taxon>
        <taxon>Metazoa</taxon>
        <taxon>Ecdysozoa</taxon>
        <taxon>Arthropoda</taxon>
        <taxon>Hexapoda</taxon>
        <taxon>Insecta</taxon>
        <taxon>Pterygota</taxon>
        <taxon>Neoptera</taxon>
        <taxon>Endopterygota</taxon>
        <taxon>Diptera</taxon>
        <taxon>Nematocera</taxon>
        <taxon>Culicoidea</taxon>
        <taxon>Culicidae</taxon>
        <taxon>Culicinae</taxon>
        <taxon>Culicini</taxon>
        <taxon>Culex</taxon>
        <taxon>Culex</taxon>
    </lineage>
</organism>